<name>A0A256F6M7_9HYPH</name>
<reference evidence="2 3" key="1">
    <citation type="submission" date="2017-07" db="EMBL/GenBank/DDBJ databases">
        <title>Phylogenetic study on the rhizospheric bacterium Ochrobactrum sp. A44.</title>
        <authorList>
            <person name="Krzyzanowska D.M."/>
            <person name="Ossowicki A."/>
            <person name="Rajewska M."/>
            <person name="Maciag T."/>
            <person name="Kaczynski Z."/>
            <person name="Czerwicka M."/>
            <person name="Jafra S."/>
        </authorList>
    </citation>
    <scope>NUCLEOTIDE SEQUENCE [LARGE SCALE GENOMIC DNA]</scope>
    <source>
        <strain evidence="2 3">OgA9a</strain>
    </source>
</reference>
<sequence length="211" mass="22896">MKPCPAESLPEEILSQLSNMDGRLIVAIAGPPGAGKSTISEYLRDAINKGGAGPAVVVPMDGFHLDNAILDECGLRSRKGSPPTFDCAGFAALLERLKNATGDIVIPAFDRTLDLARAGAAIVRAEHRILLVEGNYLLLDQEPWTGLASFFDMTIFLDVPFAELERRLIQRWLDHGHTQDAARERAFSNDIPNAELVVSTSRNANYVVITA</sequence>
<dbReference type="SUPFAM" id="SSF52540">
    <property type="entry name" value="P-loop containing nucleoside triphosphate hydrolases"/>
    <property type="match status" value="1"/>
</dbReference>
<dbReference type="GO" id="GO:0005524">
    <property type="term" value="F:ATP binding"/>
    <property type="evidence" value="ECO:0007669"/>
    <property type="project" value="InterPro"/>
</dbReference>
<keyword evidence="2" id="KW-0808">Transferase</keyword>
<dbReference type="EMBL" id="NNRL01000163">
    <property type="protein sequence ID" value="OYR10515.1"/>
    <property type="molecule type" value="Genomic_DNA"/>
</dbReference>
<dbReference type="AlphaFoldDB" id="A0A256F6M7"/>
<keyword evidence="3" id="KW-1185">Reference proteome</keyword>
<dbReference type="Proteomes" id="UP000216478">
    <property type="component" value="Unassembled WGS sequence"/>
</dbReference>
<keyword evidence="2" id="KW-0418">Kinase</keyword>
<comment type="caution">
    <text evidence="2">The sequence shown here is derived from an EMBL/GenBank/DDBJ whole genome shotgun (WGS) entry which is preliminary data.</text>
</comment>
<dbReference type="InterPro" id="IPR006083">
    <property type="entry name" value="PRK/URK"/>
</dbReference>
<dbReference type="NCBIfam" id="NF006746">
    <property type="entry name" value="PRK09270.1-5"/>
    <property type="match status" value="1"/>
</dbReference>
<dbReference type="PANTHER" id="PTHR10285">
    <property type="entry name" value="URIDINE KINASE"/>
    <property type="match status" value="1"/>
</dbReference>
<dbReference type="Gene3D" id="3.40.50.300">
    <property type="entry name" value="P-loop containing nucleotide triphosphate hydrolases"/>
    <property type="match status" value="2"/>
</dbReference>
<dbReference type="EC" id="2.7.1.4" evidence="2"/>
<proteinExistence type="predicted"/>
<dbReference type="RefSeq" id="WP_094541239.1">
    <property type="nucleotide sequence ID" value="NZ_JBHEER010000003.1"/>
</dbReference>
<dbReference type="NCBIfam" id="NF006744">
    <property type="entry name" value="PRK09270.1-3"/>
    <property type="match status" value="1"/>
</dbReference>
<accession>A0A256F6M7</accession>
<dbReference type="InterPro" id="IPR027417">
    <property type="entry name" value="P-loop_NTPase"/>
</dbReference>
<evidence type="ECO:0000259" key="1">
    <source>
        <dbReference type="Pfam" id="PF00485"/>
    </source>
</evidence>
<protein>
    <submittedName>
        <fullName evidence="2">Fructokinase</fullName>
        <ecNumber evidence="2">2.7.1.4</ecNumber>
    </submittedName>
</protein>
<evidence type="ECO:0000313" key="3">
    <source>
        <dbReference type="Proteomes" id="UP000216478"/>
    </source>
</evidence>
<gene>
    <name evidence="2" type="ORF">CEV33_1977</name>
</gene>
<organism evidence="2 3">
    <name type="scientific">Brucella grignonensis</name>
    <dbReference type="NCBI Taxonomy" id="94627"/>
    <lineage>
        <taxon>Bacteria</taxon>
        <taxon>Pseudomonadati</taxon>
        <taxon>Pseudomonadota</taxon>
        <taxon>Alphaproteobacteria</taxon>
        <taxon>Hyphomicrobiales</taxon>
        <taxon>Brucellaceae</taxon>
        <taxon>Brucella/Ochrobactrum group</taxon>
        <taxon>Brucella</taxon>
    </lineage>
</organism>
<dbReference type="OrthoDB" id="3192509at2"/>
<dbReference type="GO" id="GO:0008865">
    <property type="term" value="F:fructokinase activity"/>
    <property type="evidence" value="ECO:0007669"/>
    <property type="project" value="UniProtKB-EC"/>
</dbReference>
<dbReference type="Pfam" id="PF00485">
    <property type="entry name" value="PRK"/>
    <property type="match status" value="1"/>
</dbReference>
<feature type="domain" description="Phosphoribulokinase/uridine kinase" evidence="1">
    <location>
        <begin position="25"/>
        <end position="192"/>
    </location>
</feature>
<evidence type="ECO:0000313" key="2">
    <source>
        <dbReference type="EMBL" id="OYR10515.1"/>
    </source>
</evidence>